<dbReference type="STRING" id="1120980.GCA_000745955_00770"/>
<reference evidence="1 2" key="1">
    <citation type="submission" date="2018-06" db="EMBL/GenBank/DDBJ databases">
        <authorList>
            <consortium name="Pathogen Informatics"/>
            <person name="Doyle S."/>
        </authorList>
    </citation>
    <scope>NUCLEOTIDE SEQUENCE [LARGE SCALE GENOMIC DNA]</scope>
    <source>
        <strain evidence="1 2">NCTC10283</strain>
    </source>
</reference>
<evidence type="ECO:0000313" key="2">
    <source>
        <dbReference type="Proteomes" id="UP000254209"/>
    </source>
</evidence>
<proteinExistence type="predicted"/>
<dbReference type="Proteomes" id="UP000254209">
    <property type="component" value="Unassembled WGS sequence"/>
</dbReference>
<accession>A0A376BTI6</accession>
<organism evidence="1 2">
    <name type="scientific">Alysiella crassa</name>
    <dbReference type="NCBI Taxonomy" id="153491"/>
    <lineage>
        <taxon>Bacteria</taxon>
        <taxon>Pseudomonadati</taxon>
        <taxon>Pseudomonadota</taxon>
        <taxon>Betaproteobacteria</taxon>
        <taxon>Neisseriales</taxon>
        <taxon>Neisseriaceae</taxon>
        <taxon>Alysiella</taxon>
    </lineage>
</organism>
<name>A0A376BTI6_9NEIS</name>
<protein>
    <submittedName>
        <fullName evidence="1">Uncharacterized protein</fullName>
    </submittedName>
</protein>
<evidence type="ECO:0000313" key="1">
    <source>
        <dbReference type="EMBL" id="SSY80103.1"/>
    </source>
</evidence>
<dbReference type="EMBL" id="UFSO01000003">
    <property type="protein sequence ID" value="SSY80103.1"/>
    <property type="molecule type" value="Genomic_DNA"/>
</dbReference>
<sequence>MVWAMTACATTENHSVTPIRQPEKPVAAELLLQHNRPAPPENGSPEQLLNHAVRYGAYCQKLANQVAGWQAWYQQGNPKHE</sequence>
<keyword evidence="2" id="KW-1185">Reference proteome</keyword>
<gene>
    <name evidence="1" type="ORF">NCTC10283_01657</name>
</gene>
<dbReference type="AlphaFoldDB" id="A0A376BTI6"/>